<gene>
    <name evidence="3" type="primary">comGG</name>
    <name evidence="2" type="ORF">HMPREF3213_02732</name>
    <name evidence="3" type="ORF">QN341_07965</name>
    <name evidence="1" type="ORF">SB48_HM08orf02882</name>
</gene>
<dbReference type="EMBL" id="CP010525">
    <property type="protein sequence ID" value="AJO22617.1"/>
    <property type="molecule type" value="Genomic_DNA"/>
</dbReference>
<evidence type="ECO:0000313" key="2">
    <source>
        <dbReference type="EMBL" id="KWZ79628.1"/>
    </source>
</evidence>
<dbReference type="PROSITE" id="PS51257">
    <property type="entry name" value="PROKAR_LIPOPROTEIN"/>
    <property type="match status" value="1"/>
</dbReference>
<dbReference type="EMBL" id="LRPN01000116">
    <property type="protein sequence ID" value="KWZ79628.1"/>
    <property type="molecule type" value="Genomic_DNA"/>
</dbReference>
<reference evidence="4" key="2">
    <citation type="submission" date="2015-01" db="EMBL/GenBank/DDBJ databases">
        <title>Comparative genome analysis of Bacillus coagulans HM-08, Clostridium butyricum HM-68, Bacillus subtilis HM-66 and Bacillus paralicheniformis BL-09.</title>
        <authorList>
            <person name="Zhang H."/>
        </authorList>
    </citation>
    <scope>NUCLEOTIDE SEQUENCE [LARGE SCALE GENOMIC DNA]</scope>
    <source>
        <strain evidence="4">HM-08</strain>
    </source>
</reference>
<dbReference type="Pfam" id="PF14173">
    <property type="entry name" value="ComGG"/>
    <property type="match status" value="1"/>
</dbReference>
<name>A0A0C5CMU0_HEYCO</name>
<reference evidence="1" key="1">
    <citation type="submission" date="2015-01" db="EMBL/GenBank/DDBJ databases">
        <title>Comparative genome analysis of Bacillus coagulans HM-08, Clostridium butyricum HM-68, Bacillus subtilis HM-66 and Bacillus licheniformis BL-09.</title>
        <authorList>
            <person name="Zhang H."/>
        </authorList>
    </citation>
    <scope>NUCLEOTIDE SEQUENCE [LARGE SCALE GENOMIC DNA]</scope>
    <source>
        <strain evidence="1">HM-08</strain>
    </source>
</reference>
<dbReference type="STRING" id="1398.AB434_3454"/>
<dbReference type="Proteomes" id="UP000032024">
    <property type="component" value="Chromosome"/>
</dbReference>
<dbReference type="RefSeq" id="WP_014098027.1">
    <property type="nucleotide sequence ID" value="NZ_CP010525.1"/>
</dbReference>
<reference evidence="5" key="4">
    <citation type="submission" date="2016-01" db="EMBL/GenBank/DDBJ databases">
        <authorList>
            <person name="Mitreva M."/>
            <person name="Pepin K.H."/>
            <person name="Mihindukulasuriya K.A."/>
            <person name="Fulton R."/>
            <person name="Fronick C."/>
            <person name="O'Laughlin M."/>
            <person name="Miner T."/>
            <person name="Herter B."/>
            <person name="Rosa B.A."/>
            <person name="Cordes M."/>
            <person name="Tomlinson C."/>
            <person name="Wollam A."/>
            <person name="Palsikar V.B."/>
            <person name="Mardis E.R."/>
            <person name="Wilson R.K."/>
        </authorList>
    </citation>
    <scope>NUCLEOTIDE SEQUENCE [LARGE SCALE GENOMIC DNA]</scope>
    <source>
        <strain evidence="5">GED7749B</strain>
    </source>
</reference>
<dbReference type="Proteomes" id="UP001223084">
    <property type="component" value="Unassembled WGS sequence"/>
</dbReference>
<evidence type="ECO:0000313" key="4">
    <source>
        <dbReference type="Proteomes" id="UP000032024"/>
    </source>
</evidence>
<proteinExistence type="predicted"/>
<organism evidence="2 5">
    <name type="scientific">Heyndrickxia coagulans</name>
    <name type="common">Weizmannia coagulans</name>
    <dbReference type="NCBI Taxonomy" id="1398"/>
    <lineage>
        <taxon>Bacteria</taxon>
        <taxon>Bacillati</taxon>
        <taxon>Bacillota</taxon>
        <taxon>Bacilli</taxon>
        <taxon>Bacillales</taxon>
        <taxon>Bacillaceae</taxon>
        <taxon>Heyndrickxia</taxon>
    </lineage>
</organism>
<evidence type="ECO:0000313" key="1">
    <source>
        <dbReference type="EMBL" id="AJO22617.1"/>
    </source>
</evidence>
<reference evidence="3" key="5">
    <citation type="submission" date="2023-06" db="EMBL/GenBank/DDBJ databases">
        <title>Probiogenomic evaluation and L lactic producing Weizmannia coaggulans BKMTCR2-2 from tree bark.</title>
        <authorList>
            <person name="Mahittikon J."/>
            <person name="Tanasupawat S."/>
        </authorList>
    </citation>
    <scope>NUCLEOTIDE SEQUENCE</scope>
    <source>
        <strain evidence="3">BKMTCR2-2</strain>
    </source>
</reference>
<dbReference type="Proteomes" id="UP000070376">
    <property type="component" value="Unassembled WGS sequence"/>
</dbReference>
<protein>
    <submittedName>
        <fullName evidence="3">Competence type IV pilus minor pilin ComGG</fullName>
    </submittedName>
    <submittedName>
        <fullName evidence="1">DNA transport platform protein</fullName>
    </submittedName>
</protein>
<sequence>MNRQKGFILPVVLFLALAACSMVISGTDIYLGEKKYAVLVKEYYLRNTMSLFAIREAAQKLEKGDKSPGELRFSDGKVSYSIKQDGDTAVISLTAENESGEPFKSTIRYNQTEKKVFQWEER</sequence>
<accession>A0A0C5CMU0</accession>
<dbReference type="InterPro" id="IPR020372">
    <property type="entry name" value="Competence_ComGG"/>
</dbReference>
<dbReference type="GeneID" id="93259533"/>
<dbReference type="AlphaFoldDB" id="A0A0C5CMU0"/>
<keyword evidence="4" id="KW-1185">Reference proteome</keyword>
<evidence type="ECO:0000313" key="5">
    <source>
        <dbReference type="Proteomes" id="UP000070376"/>
    </source>
</evidence>
<reference evidence="2" key="3">
    <citation type="submission" date="2016-01" db="EMBL/GenBank/DDBJ databases">
        <authorList>
            <person name="Oliw E.H."/>
        </authorList>
    </citation>
    <scope>NUCLEOTIDE SEQUENCE [LARGE SCALE GENOMIC DNA]</scope>
    <source>
        <strain evidence="2">GED7749B</strain>
    </source>
</reference>
<dbReference type="PATRIC" id="fig|1398.18.peg.1830"/>
<evidence type="ECO:0000313" key="3">
    <source>
        <dbReference type="EMBL" id="MDL5041018.1"/>
    </source>
</evidence>
<dbReference type="EMBL" id="JASUZX010000001">
    <property type="protein sequence ID" value="MDL5041018.1"/>
    <property type="molecule type" value="Genomic_DNA"/>
</dbReference>